<name>A0A1X1YJK6_9MYCO</name>
<dbReference type="SMART" id="SM00855">
    <property type="entry name" value="PGAM"/>
    <property type="match status" value="1"/>
</dbReference>
<dbReference type="InterPro" id="IPR029033">
    <property type="entry name" value="His_PPase_superfam"/>
</dbReference>
<dbReference type="CDD" id="cd07067">
    <property type="entry name" value="HP_PGM_like"/>
    <property type="match status" value="1"/>
</dbReference>
<dbReference type="Proteomes" id="UP000193866">
    <property type="component" value="Unassembled WGS sequence"/>
</dbReference>
<dbReference type="Pfam" id="PF00300">
    <property type="entry name" value="His_Phos_1"/>
    <property type="match status" value="1"/>
</dbReference>
<keyword evidence="2" id="KW-1185">Reference proteome</keyword>
<dbReference type="RefSeq" id="WP_085264631.1">
    <property type="nucleotide sequence ID" value="NZ_JACKVG010000017.1"/>
</dbReference>
<evidence type="ECO:0000313" key="1">
    <source>
        <dbReference type="EMBL" id="ORW11203.1"/>
    </source>
</evidence>
<reference evidence="1 2" key="1">
    <citation type="submission" date="2016-01" db="EMBL/GenBank/DDBJ databases">
        <title>The new phylogeny of the genus Mycobacterium.</title>
        <authorList>
            <person name="Tarcisio F."/>
            <person name="Conor M."/>
            <person name="Antonella G."/>
            <person name="Elisabetta G."/>
            <person name="Giulia F.S."/>
            <person name="Sara T."/>
            <person name="Anna F."/>
            <person name="Clotilde B."/>
            <person name="Roberto B."/>
            <person name="Veronica D.S."/>
            <person name="Fabio R."/>
            <person name="Monica P."/>
            <person name="Olivier J."/>
            <person name="Enrico T."/>
            <person name="Nicola S."/>
        </authorList>
    </citation>
    <scope>NUCLEOTIDE SEQUENCE [LARGE SCALE GENOMIC DNA]</scope>
    <source>
        <strain evidence="1 2">DSM 45394</strain>
    </source>
</reference>
<dbReference type="Gene3D" id="3.40.50.1240">
    <property type="entry name" value="Phosphoglycerate mutase-like"/>
    <property type="match status" value="1"/>
</dbReference>
<sequence length="368" mass="39502">MLRFATRPWITVGVAAVGAGLISAAPATVPLPGVQLADIQLTATDIIIDFTRHGESTDNASHIIGTMPPGAHLTALGQQQAEGLIDPLNPKYLGGNDYDGLFASWLVRTQETAAPLADYLGMDVQHLAGLNEVNAGIFEGIQQGQVSAPAYLLAPMLWTLGLYSVPQLGATDFNGMAFQSRVDEAVQAMYDVSSAEDAFGRSAAFSHGATMMMWTIMNVDNPTPWLWMTNPLSNTDQVVIEGNPTDGWTLLSWDGIEQDLTPSLMTQLFVATRDLIVAPQMAMFNIQAGMVDSLQSQDPSDWLTAAQAGFNDVLQTTMNYPTEVLGAIESYLAGDIELGWDEWAQGIAIMSGFLESTVTGIWDSLVPA</sequence>
<comment type="caution">
    <text evidence="1">The sequence shown here is derived from an EMBL/GenBank/DDBJ whole genome shotgun (WGS) entry which is preliminary data.</text>
</comment>
<accession>A0A1X1YJK6</accession>
<dbReference type="STRING" id="1108812.AWC16_11540"/>
<evidence type="ECO:0000313" key="2">
    <source>
        <dbReference type="Proteomes" id="UP000193866"/>
    </source>
</evidence>
<dbReference type="SUPFAM" id="SSF53254">
    <property type="entry name" value="Phosphoglycerate mutase-like"/>
    <property type="match status" value="1"/>
</dbReference>
<evidence type="ECO:0008006" key="3">
    <source>
        <dbReference type="Google" id="ProtNLM"/>
    </source>
</evidence>
<dbReference type="AlphaFoldDB" id="A0A1X1YJK6"/>
<gene>
    <name evidence="1" type="ORF">AWC16_11540</name>
</gene>
<dbReference type="EMBL" id="LQPG01000018">
    <property type="protein sequence ID" value="ORW11203.1"/>
    <property type="molecule type" value="Genomic_DNA"/>
</dbReference>
<dbReference type="OrthoDB" id="9793115at2"/>
<protein>
    <recommendedName>
        <fullName evidence="3">Phosphoglycerate mutase</fullName>
    </recommendedName>
</protein>
<proteinExistence type="predicted"/>
<dbReference type="InterPro" id="IPR013078">
    <property type="entry name" value="His_Pase_superF_clade-1"/>
</dbReference>
<organism evidence="1 2">
    <name type="scientific">Mycolicibacter longobardus</name>
    <dbReference type="NCBI Taxonomy" id="1108812"/>
    <lineage>
        <taxon>Bacteria</taxon>
        <taxon>Bacillati</taxon>
        <taxon>Actinomycetota</taxon>
        <taxon>Actinomycetes</taxon>
        <taxon>Mycobacteriales</taxon>
        <taxon>Mycobacteriaceae</taxon>
        <taxon>Mycolicibacter</taxon>
    </lineage>
</organism>